<dbReference type="PRINTS" id="PR00420">
    <property type="entry name" value="RNGMNOXGNASE"/>
</dbReference>
<dbReference type="Pfam" id="PF01494">
    <property type="entry name" value="FAD_binding_3"/>
    <property type="match status" value="1"/>
</dbReference>
<dbReference type="EMBL" id="MU858066">
    <property type="protein sequence ID" value="KAK4216634.1"/>
    <property type="molecule type" value="Genomic_DNA"/>
</dbReference>
<dbReference type="SUPFAM" id="SSF52833">
    <property type="entry name" value="Thioredoxin-like"/>
    <property type="match status" value="1"/>
</dbReference>
<keyword evidence="8" id="KW-1185">Reference proteome</keyword>
<dbReference type="InterPro" id="IPR002938">
    <property type="entry name" value="FAD-bd"/>
</dbReference>
<dbReference type="Gene3D" id="3.50.50.60">
    <property type="entry name" value="FAD/NAD(P)-binding domain"/>
    <property type="match status" value="1"/>
</dbReference>
<evidence type="ECO:0000259" key="5">
    <source>
        <dbReference type="Pfam" id="PF01494"/>
    </source>
</evidence>
<name>A0AAN6YC67_9PEZI</name>
<dbReference type="NCBIfam" id="NF006144">
    <property type="entry name" value="PRK08294.1"/>
    <property type="match status" value="1"/>
</dbReference>
<evidence type="ECO:0000256" key="2">
    <source>
        <dbReference type="ARBA" id="ARBA00022630"/>
    </source>
</evidence>
<dbReference type="SUPFAM" id="SSF54373">
    <property type="entry name" value="FAD-linked reductases, C-terminal domain"/>
    <property type="match status" value="1"/>
</dbReference>
<comment type="similarity">
    <text evidence="1">Belongs to the PheA/TfdB FAD monooxygenase family.</text>
</comment>
<proteinExistence type="inferred from homology"/>
<keyword evidence="4" id="KW-0560">Oxidoreductase</keyword>
<evidence type="ECO:0000256" key="3">
    <source>
        <dbReference type="ARBA" id="ARBA00022827"/>
    </source>
</evidence>
<protein>
    <submittedName>
        <fullName evidence="7">3-hydroxybenzoate 4-monooxygenase</fullName>
    </submittedName>
</protein>
<dbReference type="InterPro" id="IPR012941">
    <property type="entry name" value="Phe_hydrox_C_dim_dom"/>
</dbReference>
<dbReference type="AlphaFoldDB" id="A0AAN6YC67"/>
<dbReference type="GO" id="GO:0071949">
    <property type="term" value="F:FAD binding"/>
    <property type="evidence" value="ECO:0007669"/>
    <property type="project" value="InterPro"/>
</dbReference>
<evidence type="ECO:0000313" key="7">
    <source>
        <dbReference type="EMBL" id="KAK4216634.1"/>
    </source>
</evidence>
<dbReference type="Proteomes" id="UP001301769">
    <property type="component" value="Unassembled WGS sequence"/>
</dbReference>
<organism evidence="7 8">
    <name type="scientific">Rhypophila decipiens</name>
    <dbReference type="NCBI Taxonomy" id="261697"/>
    <lineage>
        <taxon>Eukaryota</taxon>
        <taxon>Fungi</taxon>
        <taxon>Dikarya</taxon>
        <taxon>Ascomycota</taxon>
        <taxon>Pezizomycotina</taxon>
        <taxon>Sordariomycetes</taxon>
        <taxon>Sordariomycetidae</taxon>
        <taxon>Sordariales</taxon>
        <taxon>Naviculisporaceae</taxon>
        <taxon>Rhypophila</taxon>
    </lineage>
</organism>
<reference evidence="7" key="2">
    <citation type="submission" date="2023-05" db="EMBL/GenBank/DDBJ databases">
        <authorList>
            <consortium name="Lawrence Berkeley National Laboratory"/>
            <person name="Steindorff A."/>
            <person name="Hensen N."/>
            <person name="Bonometti L."/>
            <person name="Westerberg I."/>
            <person name="Brannstrom I.O."/>
            <person name="Guillou S."/>
            <person name="Cros-Aarteil S."/>
            <person name="Calhoun S."/>
            <person name="Haridas S."/>
            <person name="Kuo A."/>
            <person name="Mondo S."/>
            <person name="Pangilinan J."/>
            <person name="Riley R."/>
            <person name="Labutti K."/>
            <person name="Andreopoulos B."/>
            <person name="Lipzen A."/>
            <person name="Chen C."/>
            <person name="Yanf M."/>
            <person name="Daum C."/>
            <person name="Ng V."/>
            <person name="Clum A."/>
            <person name="Ohm R."/>
            <person name="Martin F."/>
            <person name="Silar P."/>
            <person name="Natvig D."/>
            <person name="Lalanne C."/>
            <person name="Gautier V."/>
            <person name="Ament-Velasquez S.L."/>
            <person name="Kruys A."/>
            <person name="Hutchinson M.I."/>
            <person name="Powell A.J."/>
            <person name="Barry K."/>
            <person name="Miller A.N."/>
            <person name="Grigoriev I.V."/>
            <person name="Debuchy R."/>
            <person name="Gladieux P."/>
            <person name="Thoren M.H."/>
            <person name="Johannesson H."/>
        </authorList>
    </citation>
    <scope>NUCLEOTIDE SEQUENCE</scope>
    <source>
        <strain evidence="7">PSN293</strain>
    </source>
</reference>
<dbReference type="Gene3D" id="3.30.9.10">
    <property type="entry name" value="D-Amino Acid Oxidase, subunit A, domain 2"/>
    <property type="match status" value="1"/>
</dbReference>
<feature type="domain" description="FAD-binding" evidence="5">
    <location>
        <begin position="9"/>
        <end position="367"/>
    </location>
</feature>
<reference evidence="7" key="1">
    <citation type="journal article" date="2023" name="Mol. Phylogenet. Evol.">
        <title>Genome-scale phylogeny and comparative genomics of the fungal order Sordariales.</title>
        <authorList>
            <person name="Hensen N."/>
            <person name="Bonometti L."/>
            <person name="Westerberg I."/>
            <person name="Brannstrom I.O."/>
            <person name="Guillou S."/>
            <person name="Cros-Aarteil S."/>
            <person name="Calhoun S."/>
            <person name="Haridas S."/>
            <person name="Kuo A."/>
            <person name="Mondo S."/>
            <person name="Pangilinan J."/>
            <person name="Riley R."/>
            <person name="LaButti K."/>
            <person name="Andreopoulos B."/>
            <person name="Lipzen A."/>
            <person name="Chen C."/>
            <person name="Yan M."/>
            <person name="Daum C."/>
            <person name="Ng V."/>
            <person name="Clum A."/>
            <person name="Steindorff A."/>
            <person name="Ohm R.A."/>
            <person name="Martin F."/>
            <person name="Silar P."/>
            <person name="Natvig D.O."/>
            <person name="Lalanne C."/>
            <person name="Gautier V."/>
            <person name="Ament-Velasquez S.L."/>
            <person name="Kruys A."/>
            <person name="Hutchinson M.I."/>
            <person name="Powell A.J."/>
            <person name="Barry K."/>
            <person name="Miller A.N."/>
            <person name="Grigoriev I.V."/>
            <person name="Debuchy R."/>
            <person name="Gladieux P."/>
            <person name="Hiltunen Thoren M."/>
            <person name="Johannesson H."/>
        </authorList>
    </citation>
    <scope>NUCLEOTIDE SEQUENCE</scope>
    <source>
        <strain evidence="7">PSN293</strain>
    </source>
</reference>
<dbReference type="Pfam" id="PF07976">
    <property type="entry name" value="Phe_hydrox_dim"/>
    <property type="match status" value="1"/>
</dbReference>
<evidence type="ECO:0000259" key="6">
    <source>
        <dbReference type="Pfam" id="PF07976"/>
    </source>
</evidence>
<sequence length="605" mass="66875">MAASDPEQVDVLICGSGSAGLCAAVWLSRFGINYKIIERRDGPLKIGQADGVQTRTVEIFDSFGLAEDLLRESYHVLELAFWSPPADDKSGGIRRGHYAADKETEISHQPHVILNQARLNELLIGDLQKSSAVPPPIEYGCEVKAVRVDESKVNDAAANAVEVDVITKDGVAKTYKAKYALGCDGAHSTVRRSLGYKMVGDSSDAVWGVMDIYVKTDFPDIRKKAVINAATGNILVIPREGDSMVRFYIELPSGTKVSDVTLEGLHDRARQIFSPYKMDFVETAWWSAYAIGQRLADFFHKDHRVFLTGDACHTHSPKAGQGMNVSLQDGHNIGWKLGMILRGLAKPSLVETYLIERERTANELIDFDRHFTKLFNSKYRQEHGISADEFAEQFVKAGRYTAGQAIQYDKSPIISFGEGTKDQEMASKVPVGRRFPSAQVVRFCDAKAVQLVKGLPATGAWYLVVFGGDILDEESGKKLEKVSSILADTAKRYTPANSYPDGVIDRVLVLASDRRKVEQDQIPDFFTPATGKWGLKCLTKTYVDDESYNSGHGHAYKEYGVDPKRGALVIVRPDQYVAKVASLEEVIENPTSVSEFFDGFLIPQV</sequence>
<gene>
    <name evidence="7" type="ORF">QBC37DRAFT_278917</name>
</gene>
<dbReference type="SUPFAM" id="SSF51905">
    <property type="entry name" value="FAD/NAD(P)-binding domain"/>
    <property type="match status" value="1"/>
</dbReference>
<dbReference type="InterPro" id="IPR036188">
    <property type="entry name" value="FAD/NAD-bd_sf"/>
</dbReference>
<evidence type="ECO:0000313" key="8">
    <source>
        <dbReference type="Proteomes" id="UP001301769"/>
    </source>
</evidence>
<dbReference type="GO" id="GO:0016709">
    <property type="term" value="F:oxidoreductase activity, acting on paired donors, with incorporation or reduction of molecular oxygen, NAD(P)H as one donor, and incorporation of one atom of oxygen"/>
    <property type="evidence" value="ECO:0007669"/>
    <property type="project" value="UniProtKB-ARBA"/>
</dbReference>
<dbReference type="CDD" id="cd02979">
    <property type="entry name" value="PHOX_C"/>
    <property type="match status" value="1"/>
</dbReference>
<comment type="caution">
    <text evidence="7">The sequence shown here is derived from an EMBL/GenBank/DDBJ whole genome shotgun (WGS) entry which is preliminary data.</text>
</comment>
<dbReference type="PANTHER" id="PTHR43004">
    <property type="entry name" value="TRK SYSTEM POTASSIUM UPTAKE PROTEIN"/>
    <property type="match status" value="1"/>
</dbReference>
<evidence type="ECO:0000256" key="4">
    <source>
        <dbReference type="ARBA" id="ARBA00023002"/>
    </source>
</evidence>
<dbReference type="Gene3D" id="3.40.30.20">
    <property type="match status" value="1"/>
</dbReference>
<evidence type="ECO:0000256" key="1">
    <source>
        <dbReference type="ARBA" id="ARBA00007801"/>
    </source>
</evidence>
<dbReference type="InterPro" id="IPR038220">
    <property type="entry name" value="PHOX_C_sf"/>
</dbReference>
<keyword evidence="3" id="KW-0274">FAD</keyword>
<dbReference type="InterPro" id="IPR036249">
    <property type="entry name" value="Thioredoxin-like_sf"/>
</dbReference>
<accession>A0AAN6YC67</accession>
<feature type="domain" description="Phenol hydroxylase-like C-terminal dimerisation" evidence="6">
    <location>
        <begin position="406"/>
        <end position="604"/>
    </location>
</feature>
<keyword evidence="2" id="KW-0285">Flavoprotein</keyword>
<dbReference type="InterPro" id="IPR050641">
    <property type="entry name" value="RIFMO-like"/>
</dbReference>
<dbReference type="PANTHER" id="PTHR43004:SF10">
    <property type="entry name" value="2-MONOOXYGENASE, PUTATIVE (AFU_ORTHOLOGUE AFUA_6G11480)-RELATED"/>
    <property type="match status" value="1"/>
</dbReference>